<dbReference type="SUPFAM" id="SSF48452">
    <property type="entry name" value="TPR-like"/>
    <property type="match status" value="1"/>
</dbReference>
<dbReference type="InterPro" id="IPR019734">
    <property type="entry name" value="TPR_rpt"/>
</dbReference>
<reference evidence="2 3" key="1">
    <citation type="submission" date="2021-03" db="EMBL/GenBank/DDBJ databases">
        <title>Metabolic Capacity of the Antarctic Cyanobacterium Phormidium pseudopriestleyi that Sustains Oxygenic Photosynthesis in the Presence of Hydrogen Sulfide.</title>
        <authorList>
            <person name="Lumian J.E."/>
            <person name="Jungblut A.D."/>
            <person name="Dillon M.L."/>
            <person name="Hawes I."/>
            <person name="Doran P.T."/>
            <person name="Mackey T.J."/>
            <person name="Dick G.J."/>
            <person name="Grettenberger C.L."/>
            <person name="Sumner D.Y."/>
        </authorList>
    </citation>
    <scope>NUCLEOTIDE SEQUENCE [LARGE SCALE GENOMIC DNA]</scope>
    <source>
        <strain evidence="2 3">FRX01</strain>
    </source>
</reference>
<dbReference type="InterPro" id="IPR011990">
    <property type="entry name" value="TPR-like_helical_dom_sf"/>
</dbReference>
<dbReference type="SMART" id="SM00028">
    <property type="entry name" value="TPR"/>
    <property type="match status" value="2"/>
</dbReference>
<proteinExistence type="predicted"/>
<accession>A0ABS3FQS8</accession>
<feature type="signal peptide" evidence="1">
    <location>
        <begin position="1"/>
        <end position="25"/>
    </location>
</feature>
<sequence>MKGIYNIVTVLALSLGMGIAPPAIAENLSEPSFRESQTVIEVDSYDFVVLAEEALEVGDYQNAIFHANRAIDIEPGLGNGYLIRGQALAYQGEIPAAIADLKQAAQVYRQNHNQIGYLLAQQYLRDLNAPTSPQALTLPDLTN</sequence>
<dbReference type="RefSeq" id="WP_207087712.1">
    <property type="nucleotide sequence ID" value="NZ_JAFLQW010000236.1"/>
</dbReference>
<feature type="chain" id="PRO_5045835204" description="Tetratricopeptide repeat protein" evidence="1">
    <location>
        <begin position="26"/>
        <end position="143"/>
    </location>
</feature>
<evidence type="ECO:0008006" key="4">
    <source>
        <dbReference type="Google" id="ProtNLM"/>
    </source>
</evidence>
<comment type="caution">
    <text evidence="2">The sequence shown here is derived from an EMBL/GenBank/DDBJ whole genome shotgun (WGS) entry which is preliminary data.</text>
</comment>
<gene>
    <name evidence="2" type="ORF">J0895_08690</name>
</gene>
<keyword evidence="3" id="KW-1185">Reference proteome</keyword>
<name>A0ABS3FQS8_9CYAN</name>
<protein>
    <recommendedName>
        <fullName evidence="4">Tetratricopeptide repeat protein</fullName>
    </recommendedName>
</protein>
<dbReference type="EMBL" id="JAFLQW010000236">
    <property type="protein sequence ID" value="MBO0349178.1"/>
    <property type="molecule type" value="Genomic_DNA"/>
</dbReference>
<dbReference type="Proteomes" id="UP000664844">
    <property type="component" value="Unassembled WGS sequence"/>
</dbReference>
<dbReference type="Gene3D" id="1.25.40.10">
    <property type="entry name" value="Tetratricopeptide repeat domain"/>
    <property type="match status" value="1"/>
</dbReference>
<keyword evidence="1" id="KW-0732">Signal</keyword>
<evidence type="ECO:0000313" key="2">
    <source>
        <dbReference type="EMBL" id="MBO0349178.1"/>
    </source>
</evidence>
<organism evidence="2 3">
    <name type="scientific">Phormidium pseudopriestleyi FRX01</name>
    <dbReference type="NCBI Taxonomy" id="1759528"/>
    <lineage>
        <taxon>Bacteria</taxon>
        <taxon>Bacillati</taxon>
        <taxon>Cyanobacteriota</taxon>
        <taxon>Cyanophyceae</taxon>
        <taxon>Oscillatoriophycideae</taxon>
        <taxon>Oscillatoriales</taxon>
        <taxon>Oscillatoriaceae</taxon>
        <taxon>Phormidium</taxon>
    </lineage>
</organism>
<evidence type="ECO:0000313" key="3">
    <source>
        <dbReference type="Proteomes" id="UP000664844"/>
    </source>
</evidence>
<evidence type="ECO:0000256" key="1">
    <source>
        <dbReference type="SAM" id="SignalP"/>
    </source>
</evidence>